<dbReference type="EMBL" id="JABELV010000061">
    <property type="protein sequence ID" value="KAG7544254.1"/>
    <property type="molecule type" value="Genomic_DNA"/>
</dbReference>
<dbReference type="InterPro" id="IPR027267">
    <property type="entry name" value="AH/BAR_dom_sf"/>
</dbReference>
<organism evidence="14 15">
    <name type="scientific">Filobasidium floriforme</name>
    <dbReference type="NCBI Taxonomy" id="5210"/>
    <lineage>
        <taxon>Eukaryota</taxon>
        <taxon>Fungi</taxon>
        <taxon>Dikarya</taxon>
        <taxon>Basidiomycota</taxon>
        <taxon>Agaricomycotina</taxon>
        <taxon>Tremellomycetes</taxon>
        <taxon>Filobasidiales</taxon>
        <taxon>Filobasidiaceae</taxon>
        <taxon>Filobasidium</taxon>
    </lineage>
</organism>
<name>A0A8K0JLH7_9TREE</name>
<evidence type="ECO:0000256" key="8">
    <source>
        <dbReference type="ARBA" id="ARBA00023121"/>
    </source>
</evidence>
<feature type="domain" description="PX" evidence="13">
    <location>
        <begin position="72"/>
        <end position="198"/>
    </location>
</feature>
<keyword evidence="7" id="KW-0072">Autophagy</keyword>
<dbReference type="AlphaFoldDB" id="A0A8K0JLH7"/>
<feature type="compositionally biased region" description="Basic and acidic residues" evidence="12">
    <location>
        <begin position="20"/>
        <end position="30"/>
    </location>
</feature>
<keyword evidence="4" id="KW-0813">Transport</keyword>
<evidence type="ECO:0000256" key="9">
    <source>
        <dbReference type="ARBA" id="ARBA00023136"/>
    </source>
</evidence>
<evidence type="ECO:0000313" key="15">
    <source>
        <dbReference type="Proteomes" id="UP000812966"/>
    </source>
</evidence>
<evidence type="ECO:0000256" key="1">
    <source>
        <dbReference type="ARBA" id="ARBA00004481"/>
    </source>
</evidence>
<evidence type="ECO:0000256" key="2">
    <source>
        <dbReference type="ARBA" id="ARBA00004496"/>
    </source>
</evidence>
<dbReference type="Proteomes" id="UP000812966">
    <property type="component" value="Unassembled WGS sequence"/>
</dbReference>
<evidence type="ECO:0000256" key="7">
    <source>
        <dbReference type="ARBA" id="ARBA00023006"/>
    </source>
</evidence>
<dbReference type="GO" id="GO:0035091">
    <property type="term" value="F:phosphatidylinositol binding"/>
    <property type="evidence" value="ECO:0007669"/>
    <property type="project" value="InterPro"/>
</dbReference>
<dbReference type="GO" id="GO:0010008">
    <property type="term" value="C:endosome membrane"/>
    <property type="evidence" value="ECO:0007669"/>
    <property type="project" value="UniProtKB-SubCell"/>
</dbReference>
<evidence type="ECO:0000256" key="12">
    <source>
        <dbReference type="SAM" id="MobiDB-lite"/>
    </source>
</evidence>
<keyword evidence="6" id="KW-0967">Endosome</keyword>
<dbReference type="SUPFAM" id="SSF103657">
    <property type="entry name" value="BAR/IMD domain-like"/>
    <property type="match status" value="1"/>
</dbReference>
<protein>
    <recommendedName>
        <fullName evidence="10">Sorting nexin-4</fullName>
    </recommendedName>
    <alternativeName>
        <fullName evidence="11">Autophagy-related protein 24</fullName>
    </alternativeName>
</protein>
<sequence>MAGGSDPLDEEFTSVTWDNKPSRDAGEHPHSTLHGVTSADPSAVSQAEAMPWALEGAQREGEGTMPRWAGRWMKVDVSEPSKEMEGTKEVHISYAVRTRTNLPSFPVQPSNQPHLVRRRFTDFVFLQNHLTKLFPAAVVPPMAGKHRLEYIKGDRFGSEFIEHRRIELQQFMSRIARHPVLSRCPLVKDFVTSGQWAVEMHRHINMPLPETPPSLLDNLSDSLVNAFTKVRKPDERFLEMKEGIDKFEDGMSGVERLVTKERARTEDLAQDYVDLAASYQGLGYLESGITEPLNRFAERMLDFSGLLKNLDNDTIDPFLTQIHALVAYSQAHKSVIKSRDQKQLDFEELSAYLSAVVAERDRMAALNNGHTSAPVGLTTYLRDQVDKLRGTDDIHTRRERIRKMDGKIKELQEAVTTAHETTTEFNDEIIKEHNIFELSKQQEMKEMLGNYADGHIDFYRKAIEDWDSVIPMLNKIKVDI</sequence>
<evidence type="ECO:0000256" key="4">
    <source>
        <dbReference type="ARBA" id="ARBA00022448"/>
    </source>
</evidence>
<dbReference type="OrthoDB" id="205639at2759"/>
<dbReference type="GO" id="GO:0000422">
    <property type="term" value="P:autophagy of mitochondrion"/>
    <property type="evidence" value="ECO:0007669"/>
    <property type="project" value="TreeGrafter"/>
</dbReference>
<dbReference type="SUPFAM" id="SSF64268">
    <property type="entry name" value="PX domain"/>
    <property type="match status" value="1"/>
</dbReference>
<dbReference type="Gene3D" id="3.30.1520.10">
    <property type="entry name" value="Phox-like domain"/>
    <property type="match status" value="1"/>
</dbReference>
<dbReference type="CDD" id="cd07628">
    <property type="entry name" value="BAR_Atg24p"/>
    <property type="match status" value="1"/>
</dbReference>
<evidence type="ECO:0000256" key="11">
    <source>
        <dbReference type="ARBA" id="ARBA00041273"/>
    </source>
</evidence>
<dbReference type="InterPro" id="IPR001683">
    <property type="entry name" value="PX_dom"/>
</dbReference>
<comment type="similarity">
    <text evidence="3">Belongs to the sorting nexin family.</text>
</comment>
<comment type="subcellular location">
    <subcellularLocation>
        <location evidence="2">Cytoplasm</location>
    </subcellularLocation>
    <subcellularLocation>
        <location evidence="1">Endosome membrane</location>
        <topology evidence="1">Peripheral membrane protein</topology>
    </subcellularLocation>
</comment>
<dbReference type="GO" id="GO:0032456">
    <property type="term" value="P:endocytic recycling"/>
    <property type="evidence" value="ECO:0007669"/>
    <property type="project" value="TreeGrafter"/>
</dbReference>
<dbReference type="GO" id="GO:0005769">
    <property type="term" value="C:early endosome"/>
    <property type="evidence" value="ECO:0007669"/>
    <property type="project" value="TreeGrafter"/>
</dbReference>
<keyword evidence="9" id="KW-0472">Membrane</keyword>
<keyword evidence="5" id="KW-0963">Cytoplasm</keyword>
<dbReference type="GO" id="GO:0061709">
    <property type="term" value="P:reticulophagy"/>
    <property type="evidence" value="ECO:0007669"/>
    <property type="project" value="TreeGrafter"/>
</dbReference>
<accession>A0A8K0JLH7</accession>
<evidence type="ECO:0000256" key="10">
    <source>
        <dbReference type="ARBA" id="ARBA00040748"/>
    </source>
</evidence>
<dbReference type="SMART" id="SM00312">
    <property type="entry name" value="PX"/>
    <property type="match status" value="1"/>
</dbReference>
<dbReference type="FunFam" id="1.20.1270.60:FF:000042">
    <property type="entry name" value="Vacuolar targeting protein Atg24"/>
    <property type="match status" value="1"/>
</dbReference>
<dbReference type="InterPro" id="IPR036871">
    <property type="entry name" value="PX_dom_sf"/>
</dbReference>
<dbReference type="PANTHER" id="PTHR45949">
    <property type="entry name" value="SORTING NEXIN-4"/>
    <property type="match status" value="1"/>
</dbReference>
<dbReference type="GO" id="GO:0000407">
    <property type="term" value="C:phagophore assembly site"/>
    <property type="evidence" value="ECO:0007669"/>
    <property type="project" value="TreeGrafter"/>
</dbReference>
<proteinExistence type="inferred from homology"/>
<evidence type="ECO:0000259" key="13">
    <source>
        <dbReference type="PROSITE" id="PS50195"/>
    </source>
</evidence>
<dbReference type="Gene3D" id="1.20.1270.60">
    <property type="entry name" value="Arfaptin homology (AH) domain/BAR domain"/>
    <property type="match status" value="1"/>
</dbReference>
<dbReference type="Pfam" id="PF00787">
    <property type="entry name" value="PX"/>
    <property type="match status" value="1"/>
</dbReference>
<keyword evidence="15" id="KW-1185">Reference proteome</keyword>
<evidence type="ECO:0000256" key="5">
    <source>
        <dbReference type="ARBA" id="ARBA00022490"/>
    </source>
</evidence>
<comment type="caution">
    <text evidence="14">The sequence shown here is derived from an EMBL/GenBank/DDBJ whole genome shotgun (WGS) entry which is preliminary data.</text>
</comment>
<dbReference type="PROSITE" id="PS50195">
    <property type="entry name" value="PX"/>
    <property type="match status" value="1"/>
</dbReference>
<gene>
    <name evidence="14" type="ORF">FFLO_03367</name>
</gene>
<dbReference type="PANTHER" id="PTHR45949:SF2">
    <property type="entry name" value="SORTING NEXIN-4"/>
    <property type="match status" value="1"/>
</dbReference>
<evidence type="ECO:0000313" key="14">
    <source>
        <dbReference type="EMBL" id="KAG7544254.1"/>
    </source>
</evidence>
<dbReference type="GO" id="GO:0034727">
    <property type="term" value="P:piecemeal microautophagy of the nucleus"/>
    <property type="evidence" value="ECO:0007669"/>
    <property type="project" value="TreeGrafter"/>
</dbReference>
<keyword evidence="8" id="KW-0446">Lipid-binding</keyword>
<evidence type="ECO:0000256" key="6">
    <source>
        <dbReference type="ARBA" id="ARBA00022753"/>
    </source>
</evidence>
<reference evidence="14" key="1">
    <citation type="submission" date="2020-04" db="EMBL/GenBank/DDBJ databases">
        <title>Analysis of mating type loci in Filobasidium floriforme.</title>
        <authorList>
            <person name="Nowrousian M."/>
        </authorList>
    </citation>
    <scope>NUCLEOTIDE SEQUENCE</scope>
    <source>
        <strain evidence="14">CBS 6242</strain>
    </source>
</reference>
<feature type="region of interest" description="Disordered" evidence="12">
    <location>
        <begin position="1"/>
        <end position="45"/>
    </location>
</feature>
<dbReference type="GO" id="GO:0015031">
    <property type="term" value="P:protein transport"/>
    <property type="evidence" value="ECO:0007669"/>
    <property type="project" value="TreeGrafter"/>
</dbReference>
<evidence type="ECO:0000256" key="3">
    <source>
        <dbReference type="ARBA" id="ARBA00010883"/>
    </source>
</evidence>